<reference evidence="4 5" key="2">
    <citation type="submission" date="2024-05" db="EMBL/GenBank/DDBJ databases">
        <authorList>
            <person name="Chen Y."/>
            <person name="Shah S."/>
            <person name="Dougan E. K."/>
            <person name="Thang M."/>
            <person name="Chan C."/>
        </authorList>
    </citation>
    <scope>NUCLEOTIDE SEQUENCE [LARGE SCALE GENOMIC DNA]</scope>
</reference>
<evidence type="ECO:0000313" key="5">
    <source>
        <dbReference type="Proteomes" id="UP001152797"/>
    </source>
</evidence>
<keyword evidence="1" id="KW-0489">Methyltransferase</keyword>
<dbReference type="EMBL" id="CAMXCT030006268">
    <property type="protein sequence ID" value="CAL4801609.1"/>
    <property type="molecule type" value="Genomic_DNA"/>
</dbReference>
<dbReference type="SUPFAM" id="SSF53335">
    <property type="entry name" value="S-adenosyl-L-methionine-dependent methyltransferases"/>
    <property type="match status" value="1"/>
</dbReference>
<keyword evidence="5" id="KW-1185">Reference proteome</keyword>
<dbReference type="InterPro" id="IPR001525">
    <property type="entry name" value="C5_MeTfrase"/>
</dbReference>
<evidence type="ECO:0000256" key="1">
    <source>
        <dbReference type="ARBA" id="ARBA00022603"/>
    </source>
</evidence>
<evidence type="ECO:0000256" key="2">
    <source>
        <dbReference type="ARBA" id="ARBA00022679"/>
    </source>
</evidence>
<protein>
    <submittedName>
        <fullName evidence="4">High-affinity choline transporter 1</fullName>
    </submittedName>
</protein>
<dbReference type="Pfam" id="PF00145">
    <property type="entry name" value="DNA_methylase"/>
    <property type="match status" value="1"/>
</dbReference>
<evidence type="ECO:0000313" key="3">
    <source>
        <dbReference type="EMBL" id="CAI4014297.1"/>
    </source>
</evidence>
<dbReference type="EMBL" id="CAMXCT010006268">
    <property type="protein sequence ID" value="CAI4014297.1"/>
    <property type="molecule type" value="Genomic_DNA"/>
</dbReference>
<dbReference type="OrthoDB" id="439839at2759"/>
<sequence length="221" mass="24814">MSVLATAMSSAYFPMIGKFIAERRPRLVILENVRGLLAPNPETDHPPIDFILRGKNPEAWLKVKREGCYDVIPGENPEDCYQGTAPNADWGLSFLDQLNCGLIKGYGLRWDVLYSCDWGLPQSRPRVYIVMVRDDAGGQAAAERIFEDDHPQLVAALRKAAIKPDQRASGGRRACTKFTEALFRTKRQELGLDPKDRPYSGKRPPGWRLGSPRSVWDAEIC</sequence>
<dbReference type="Proteomes" id="UP001152797">
    <property type="component" value="Unassembled WGS sequence"/>
</dbReference>
<dbReference type="GO" id="GO:0008168">
    <property type="term" value="F:methyltransferase activity"/>
    <property type="evidence" value="ECO:0007669"/>
    <property type="project" value="UniProtKB-KW"/>
</dbReference>
<comment type="caution">
    <text evidence="3">The sequence shown here is derived from an EMBL/GenBank/DDBJ whole genome shotgun (WGS) entry which is preliminary data.</text>
</comment>
<proteinExistence type="predicted"/>
<accession>A0A9P1DRR2</accession>
<dbReference type="AlphaFoldDB" id="A0A9P1DRR2"/>
<reference evidence="3" key="1">
    <citation type="submission" date="2022-10" db="EMBL/GenBank/DDBJ databases">
        <authorList>
            <person name="Chen Y."/>
            <person name="Dougan E. K."/>
            <person name="Chan C."/>
            <person name="Rhodes N."/>
            <person name="Thang M."/>
        </authorList>
    </citation>
    <scope>NUCLEOTIDE SEQUENCE</scope>
</reference>
<gene>
    <name evidence="3" type="ORF">C1SCF055_LOCUS39208</name>
</gene>
<organism evidence="3">
    <name type="scientific">Cladocopium goreaui</name>
    <dbReference type="NCBI Taxonomy" id="2562237"/>
    <lineage>
        <taxon>Eukaryota</taxon>
        <taxon>Sar</taxon>
        <taxon>Alveolata</taxon>
        <taxon>Dinophyceae</taxon>
        <taxon>Suessiales</taxon>
        <taxon>Symbiodiniaceae</taxon>
        <taxon>Cladocopium</taxon>
    </lineage>
</organism>
<dbReference type="GO" id="GO:0032259">
    <property type="term" value="P:methylation"/>
    <property type="evidence" value="ECO:0007669"/>
    <property type="project" value="UniProtKB-KW"/>
</dbReference>
<keyword evidence="2" id="KW-0808">Transferase</keyword>
<dbReference type="EMBL" id="CAMXCT020006268">
    <property type="protein sequence ID" value="CAL1167672.1"/>
    <property type="molecule type" value="Genomic_DNA"/>
</dbReference>
<name>A0A9P1DRR2_9DINO</name>
<dbReference type="Gene3D" id="3.40.50.150">
    <property type="entry name" value="Vaccinia Virus protein VP39"/>
    <property type="match status" value="1"/>
</dbReference>
<dbReference type="InterPro" id="IPR029063">
    <property type="entry name" value="SAM-dependent_MTases_sf"/>
</dbReference>
<evidence type="ECO:0000313" key="4">
    <source>
        <dbReference type="EMBL" id="CAL4801609.1"/>
    </source>
</evidence>